<proteinExistence type="predicted"/>
<organism evidence="1">
    <name type="scientific">Lepeophtheirus salmonis</name>
    <name type="common">Salmon louse</name>
    <name type="synonym">Caligus salmonis</name>
    <dbReference type="NCBI Taxonomy" id="72036"/>
    <lineage>
        <taxon>Eukaryota</taxon>
        <taxon>Metazoa</taxon>
        <taxon>Ecdysozoa</taxon>
        <taxon>Arthropoda</taxon>
        <taxon>Crustacea</taxon>
        <taxon>Multicrustacea</taxon>
        <taxon>Hexanauplia</taxon>
        <taxon>Copepoda</taxon>
        <taxon>Siphonostomatoida</taxon>
        <taxon>Caligidae</taxon>
        <taxon>Lepeophtheirus</taxon>
    </lineage>
</organism>
<name>A0A0K2TNW1_LEPSM</name>
<accession>A0A0K2TNW1</accession>
<sequence length="98" mass="11128">RDSISFLRNLTWLKGFAGGSKPIATTILSIKDPFEYIIIHPGPHVTLVNRSFTKGIKIHRRHYPEYQGPLPISYNTLPSTSRAREPLVQKVGYYPPLP</sequence>
<dbReference type="EMBL" id="HACA01010308">
    <property type="protein sequence ID" value="CDW27669.1"/>
    <property type="molecule type" value="Transcribed_RNA"/>
</dbReference>
<evidence type="ECO:0000313" key="1">
    <source>
        <dbReference type="EMBL" id="CDW27669.1"/>
    </source>
</evidence>
<feature type="non-terminal residue" evidence="1">
    <location>
        <position position="1"/>
    </location>
</feature>
<reference evidence="1" key="1">
    <citation type="submission" date="2014-05" db="EMBL/GenBank/DDBJ databases">
        <authorList>
            <person name="Chronopoulou M."/>
        </authorList>
    </citation>
    <scope>NUCLEOTIDE SEQUENCE</scope>
    <source>
        <tissue evidence="1">Whole organism</tissue>
    </source>
</reference>
<dbReference type="AlphaFoldDB" id="A0A0K2TNW1"/>
<protein>
    <submittedName>
        <fullName evidence="1">Uncharacterized protein</fullName>
    </submittedName>
</protein>